<evidence type="ECO:0000256" key="1">
    <source>
        <dbReference type="SAM" id="Phobius"/>
    </source>
</evidence>
<accession>A0A923J1X3</accession>
<feature type="transmembrane region" description="Helical" evidence="1">
    <location>
        <begin position="50"/>
        <end position="69"/>
    </location>
</feature>
<keyword evidence="1" id="KW-1133">Transmembrane helix</keyword>
<dbReference type="EMBL" id="JAAZWO010000008">
    <property type="protein sequence ID" value="MBC2397838.1"/>
    <property type="molecule type" value="Genomic_DNA"/>
</dbReference>
<reference evidence="2 3" key="1">
    <citation type="submission" date="2020-04" db="EMBL/GenBank/DDBJ databases">
        <title>Genomic insights into acetone-butanol-ethanol (ABE) fermentation by sequencing solventogenic clostridia strains.</title>
        <authorList>
            <person name="Brown S."/>
        </authorList>
    </citation>
    <scope>NUCLEOTIDE SEQUENCE [LARGE SCALE GENOMIC DNA]</scope>
    <source>
        <strain evidence="2 3">DJ011</strain>
    </source>
</reference>
<dbReference type="Proteomes" id="UP000563151">
    <property type="component" value="Unassembled WGS sequence"/>
</dbReference>
<dbReference type="RefSeq" id="WP_173680181.1">
    <property type="nucleotide sequence ID" value="NZ_JAAZWO010000008.1"/>
</dbReference>
<feature type="transmembrane region" description="Helical" evidence="1">
    <location>
        <begin position="12"/>
        <end position="29"/>
    </location>
</feature>
<name>A0A923J1X3_CLOTT</name>
<gene>
    <name evidence="2" type="ORF">HGG79_08630</name>
</gene>
<keyword evidence="3" id="KW-1185">Reference proteome</keyword>
<keyword evidence="1" id="KW-0472">Membrane</keyword>
<organism evidence="2 3">
    <name type="scientific">Clostridium tetanomorphum</name>
    <dbReference type="NCBI Taxonomy" id="1553"/>
    <lineage>
        <taxon>Bacteria</taxon>
        <taxon>Bacillati</taxon>
        <taxon>Bacillota</taxon>
        <taxon>Clostridia</taxon>
        <taxon>Eubacteriales</taxon>
        <taxon>Clostridiaceae</taxon>
        <taxon>Clostridium</taxon>
    </lineage>
</organism>
<feature type="transmembrane region" description="Helical" evidence="1">
    <location>
        <begin position="107"/>
        <end position="126"/>
    </location>
</feature>
<evidence type="ECO:0000313" key="2">
    <source>
        <dbReference type="EMBL" id="MBC2397838.1"/>
    </source>
</evidence>
<sequence length="131" mass="15213">MEEFLNIGFARISTYIVIILSLIYFLRRINESFFSNKNEMLKLTNWVLRSYHKTLGITLIFTGLIHGVFSSESVLSINLGTISWVLSIILGLNFMFRKYFNKKGWIYYHRVLSVLFISVLSAHILIVKVTG</sequence>
<proteinExistence type="predicted"/>
<dbReference type="AlphaFoldDB" id="A0A923J1X3"/>
<comment type="caution">
    <text evidence="2">The sequence shown here is derived from an EMBL/GenBank/DDBJ whole genome shotgun (WGS) entry which is preliminary data.</text>
</comment>
<evidence type="ECO:0000313" key="3">
    <source>
        <dbReference type="Proteomes" id="UP000563151"/>
    </source>
</evidence>
<keyword evidence="1" id="KW-0812">Transmembrane</keyword>
<protein>
    <submittedName>
        <fullName evidence="2">Uncharacterized protein</fullName>
    </submittedName>
</protein>
<feature type="transmembrane region" description="Helical" evidence="1">
    <location>
        <begin position="75"/>
        <end position="95"/>
    </location>
</feature>